<dbReference type="Proteomes" id="UP000740329">
    <property type="component" value="Unassembled WGS sequence"/>
</dbReference>
<gene>
    <name evidence="1" type="ORF">J3E07_000100</name>
</gene>
<protein>
    <submittedName>
        <fullName evidence="1">Formylmethanofuran dehydrogenase subunit B</fullName>
    </submittedName>
</protein>
<comment type="caution">
    <text evidence="1">The sequence shown here is derived from an EMBL/GenBank/DDBJ whole genome shotgun (WGS) entry which is preliminary data.</text>
</comment>
<dbReference type="SUPFAM" id="SSF53706">
    <property type="entry name" value="Formate dehydrogenase/DMSO reductase, domains 1-3"/>
    <property type="match status" value="1"/>
</dbReference>
<dbReference type="Gene3D" id="3.30.200.210">
    <property type="match status" value="1"/>
</dbReference>
<evidence type="ECO:0000313" key="2">
    <source>
        <dbReference type="Proteomes" id="UP000740329"/>
    </source>
</evidence>
<dbReference type="EMBL" id="JAGGMV010000001">
    <property type="protein sequence ID" value="MBP2200702.1"/>
    <property type="molecule type" value="Genomic_DNA"/>
</dbReference>
<sequence>MVKVVKNVVCPFCGTLCDDIEVLVEDGHIVGTRNACRIGNAKFMHYEGSVRYDSPLMRENKKDEFKKVDYETAIEETARLLVESKLPLIYGWSSAECHAQQLGVLLGEKVNGVLDNTASV</sequence>
<reference evidence="1" key="1">
    <citation type="submission" date="2021-03" db="EMBL/GenBank/DDBJ databases">
        <title>Genomic Encyclopedia of Type Strains, Phase IV (KMG-V): Genome sequencing to study the core and pangenomes of soil and plant-associated prokaryotes.</title>
        <authorList>
            <person name="Whitman W."/>
        </authorList>
    </citation>
    <scope>NUCLEOTIDE SEQUENCE</scope>
    <source>
        <strain evidence="1">C4</strain>
    </source>
</reference>
<organism evidence="1 2">
    <name type="scientific">Methanococcus voltae</name>
    <dbReference type="NCBI Taxonomy" id="2188"/>
    <lineage>
        <taxon>Archaea</taxon>
        <taxon>Methanobacteriati</taxon>
        <taxon>Methanobacteriota</taxon>
        <taxon>Methanomada group</taxon>
        <taxon>Methanococci</taxon>
        <taxon>Methanococcales</taxon>
        <taxon>Methanococcaceae</taxon>
        <taxon>Methanococcus</taxon>
    </lineage>
</organism>
<proteinExistence type="predicted"/>
<evidence type="ECO:0000313" key="1">
    <source>
        <dbReference type="EMBL" id="MBP2200702.1"/>
    </source>
</evidence>
<dbReference type="AlphaFoldDB" id="A0A8J7RCH3"/>
<accession>A0A8J7RCH3</accession>
<name>A0A8J7RCH3_METVO</name>